<comment type="similarity">
    <text evidence="3">Belongs to the cyclophilin-type PPIase family.</text>
</comment>
<gene>
    <name evidence="5" type="ORF">PSNMU_V1.4_AUG-EV-PASAV3_0032050</name>
</gene>
<dbReference type="GO" id="GO:0003755">
    <property type="term" value="F:peptidyl-prolyl cis-trans isomerase activity"/>
    <property type="evidence" value="ECO:0007669"/>
    <property type="project" value="UniProtKB-UniRule"/>
</dbReference>
<dbReference type="InterPro" id="IPR029000">
    <property type="entry name" value="Cyclophilin-like_dom_sf"/>
</dbReference>
<evidence type="ECO:0000256" key="1">
    <source>
        <dbReference type="ARBA" id="ARBA00023110"/>
    </source>
</evidence>
<dbReference type="PRINTS" id="PR00153">
    <property type="entry name" value="CSAPPISMRASE"/>
</dbReference>
<name>A0A448Z342_9STRA</name>
<dbReference type="SUPFAM" id="SSF50891">
    <property type="entry name" value="Cyclophilin-like"/>
    <property type="match status" value="1"/>
</dbReference>
<dbReference type="InterPro" id="IPR002130">
    <property type="entry name" value="Cyclophilin-type_PPIase_dom"/>
</dbReference>
<keyword evidence="6" id="KW-1185">Reference proteome</keyword>
<dbReference type="Pfam" id="PF00160">
    <property type="entry name" value="Pro_isomerase"/>
    <property type="match status" value="1"/>
</dbReference>
<sequence>MRHRRDLKKSGADVNIVTGEIKEEKKRPDANDSHTFTFELSALNDGKKGEIVIELRPEWAPLGVEHFIQLLDDDFYKDAKFFRVVDNFIVQFGIAAIPSKKYKTPIKDDPVAQTNARGTITYATSGPNTRTTQMFINTRKDGNKFLDKQGFAPIGEVIKGMDLVDQIYAGYAEKPNQGKIQARGNEYLDKEFPLLSYISKTRRGTS</sequence>
<organism evidence="5 6">
    <name type="scientific">Pseudo-nitzschia multistriata</name>
    <dbReference type="NCBI Taxonomy" id="183589"/>
    <lineage>
        <taxon>Eukaryota</taxon>
        <taxon>Sar</taxon>
        <taxon>Stramenopiles</taxon>
        <taxon>Ochrophyta</taxon>
        <taxon>Bacillariophyta</taxon>
        <taxon>Bacillariophyceae</taxon>
        <taxon>Bacillariophycidae</taxon>
        <taxon>Bacillariales</taxon>
        <taxon>Bacillariaceae</taxon>
        <taxon>Pseudo-nitzschia</taxon>
    </lineage>
</organism>
<keyword evidence="1 3" id="KW-0697">Rotamase</keyword>
<dbReference type="EMBL" id="CAACVS010000090">
    <property type="protein sequence ID" value="VEU36448.1"/>
    <property type="molecule type" value="Genomic_DNA"/>
</dbReference>
<evidence type="ECO:0000313" key="6">
    <source>
        <dbReference type="Proteomes" id="UP000291116"/>
    </source>
</evidence>
<dbReference type="OrthoDB" id="423037at2759"/>
<dbReference type="AlphaFoldDB" id="A0A448Z342"/>
<dbReference type="Proteomes" id="UP000291116">
    <property type="component" value="Unassembled WGS sequence"/>
</dbReference>
<proteinExistence type="inferred from homology"/>
<dbReference type="PROSITE" id="PS50072">
    <property type="entry name" value="CSA_PPIASE_2"/>
    <property type="match status" value="1"/>
</dbReference>
<dbReference type="PANTHER" id="PTHR43246">
    <property type="entry name" value="PEPTIDYL-PROLYL CIS-TRANS ISOMERASE CYP38, CHLOROPLASTIC"/>
    <property type="match status" value="1"/>
</dbReference>
<evidence type="ECO:0000256" key="2">
    <source>
        <dbReference type="ARBA" id="ARBA00023235"/>
    </source>
</evidence>
<evidence type="ECO:0000256" key="3">
    <source>
        <dbReference type="RuleBase" id="RU363019"/>
    </source>
</evidence>
<comment type="catalytic activity">
    <reaction evidence="3">
        <text>[protein]-peptidylproline (omega=180) = [protein]-peptidylproline (omega=0)</text>
        <dbReference type="Rhea" id="RHEA:16237"/>
        <dbReference type="Rhea" id="RHEA-COMP:10747"/>
        <dbReference type="Rhea" id="RHEA-COMP:10748"/>
        <dbReference type="ChEBI" id="CHEBI:83833"/>
        <dbReference type="ChEBI" id="CHEBI:83834"/>
        <dbReference type="EC" id="5.2.1.8"/>
    </reaction>
</comment>
<evidence type="ECO:0000259" key="4">
    <source>
        <dbReference type="PROSITE" id="PS50072"/>
    </source>
</evidence>
<comment type="function">
    <text evidence="3">PPIases accelerate the folding of proteins. It catalyzes the cis-trans isomerization of proline imidic peptide bonds in oligopeptides.</text>
</comment>
<dbReference type="InterPro" id="IPR044665">
    <property type="entry name" value="E_coli_cyclophilin_A-like"/>
</dbReference>
<dbReference type="Gene3D" id="2.40.100.10">
    <property type="entry name" value="Cyclophilin-like"/>
    <property type="match status" value="1"/>
</dbReference>
<feature type="domain" description="PPIase cyclophilin-type" evidence="4">
    <location>
        <begin position="38"/>
        <end position="167"/>
    </location>
</feature>
<evidence type="ECO:0000313" key="5">
    <source>
        <dbReference type="EMBL" id="VEU36448.1"/>
    </source>
</evidence>
<protein>
    <recommendedName>
        <fullName evidence="3">Peptidyl-prolyl cis-trans isomerase</fullName>
        <shortName evidence="3">PPIase</shortName>
        <ecNumber evidence="3">5.2.1.8</ecNumber>
    </recommendedName>
</protein>
<accession>A0A448Z342</accession>
<keyword evidence="2 3" id="KW-0413">Isomerase</keyword>
<dbReference type="EC" id="5.2.1.8" evidence="3"/>
<reference evidence="5 6" key="1">
    <citation type="submission" date="2019-01" db="EMBL/GenBank/DDBJ databases">
        <authorList>
            <person name="Ferrante I. M."/>
        </authorList>
    </citation>
    <scope>NUCLEOTIDE SEQUENCE [LARGE SCALE GENOMIC DNA]</scope>
    <source>
        <strain evidence="5 6">B856</strain>
    </source>
</reference>